<keyword evidence="1" id="KW-0812">Transmembrane</keyword>
<dbReference type="Proteomes" id="UP000509478">
    <property type="component" value="Chromosome"/>
</dbReference>
<evidence type="ECO:0000313" key="3">
    <source>
        <dbReference type="Proteomes" id="UP000509478"/>
    </source>
</evidence>
<sequence length="159" mass="17932">MKTRELILVLIIVGYLLANLSFLVIEYSITFENNKDKPIQMVELFGNGTTRSFEIENPSPDPDVFTSIFAAGMRVAFALPFAIAGLGLISAPIGFLQTRLFVPPEGFHVLVFWIMAMITIPINYMFTKNIPLWRRIPYIYLLAAIISGTPMLLNENFGR</sequence>
<gene>
    <name evidence="2" type="ORF">C5F50_10005</name>
</gene>
<organism evidence="2 3">
    <name type="scientific">Nitrosopumilus ureiphilus</name>
    <dbReference type="NCBI Taxonomy" id="1470067"/>
    <lineage>
        <taxon>Archaea</taxon>
        <taxon>Nitrososphaerota</taxon>
        <taxon>Nitrososphaeria</taxon>
        <taxon>Nitrosopumilales</taxon>
        <taxon>Nitrosopumilaceae</taxon>
        <taxon>Nitrosopumilus</taxon>
    </lineage>
</organism>
<dbReference type="GeneID" id="56068442"/>
<dbReference type="EMBL" id="CP026995">
    <property type="protein sequence ID" value="QLH07365.1"/>
    <property type="molecule type" value="Genomic_DNA"/>
</dbReference>
<feature type="transmembrane region" description="Helical" evidence="1">
    <location>
        <begin position="6"/>
        <end position="25"/>
    </location>
</feature>
<keyword evidence="1" id="KW-0472">Membrane</keyword>
<reference evidence="2 3" key="1">
    <citation type="submission" date="2018-02" db="EMBL/GenBank/DDBJ databases">
        <title>Complete genome of Nitrosopumilus ureaphilus PS0.</title>
        <authorList>
            <person name="Qin W."/>
            <person name="Zheng Y."/>
            <person name="Stahl D.A."/>
        </authorList>
    </citation>
    <scope>NUCLEOTIDE SEQUENCE [LARGE SCALE GENOMIC DNA]</scope>
    <source>
        <strain evidence="2 3">PS0</strain>
    </source>
</reference>
<dbReference type="KEGG" id="nue:C5F50_10005"/>
<accession>A0A7D5RGY8</accession>
<dbReference type="RefSeq" id="WP_179371242.1">
    <property type="nucleotide sequence ID" value="NZ_CP026995.1"/>
</dbReference>
<protein>
    <submittedName>
        <fullName evidence="2">Uncharacterized protein</fullName>
    </submittedName>
</protein>
<feature type="transmembrane region" description="Helical" evidence="1">
    <location>
        <begin position="75"/>
        <end position="95"/>
    </location>
</feature>
<proteinExistence type="predicted"/>
<feature type="transmembrane region" description="Helical" evidence="1">
    <location>
        <begin position="138"/>
        <end position="153"/>
    </location>
</feature>
<name>A0A7D5RGY8_9ARCH</name>
<keyword evidence="3" id="KW-1185">Reference proteome</keyword>
<dbReference type="AlphaFoldDB" id="A0A7D5RGY8"/>
<feature type="transmembrane region" description="Helical" evidence="1">
    <location>
        <begin position="107"/>
        <end position="126"/>
    </location>
</feature>
<evidence type="ECO:0000313" key="2">
    <source>
        <dbReference type="EMBL" id="QLH07365.1"/>
    </source>
</evidence>
<evidence type="ECO:0000256" key="1">
    <source>
        <dbReference type="SAM" id="Phobius"/>
    </source>
</evidence>
<keyword evidence="1" id="KW-1133">Transmembrane helix</keyword>